<protein>
    <submittedName>
        <fullName evidence="1">Uncharacterized protein</fullName>
    </submittedName>
</protein>
<dbReference type="EMBL" id="CM044707">
    <property type="protein sequence ID" value="KAI5655020.1"/>
    <property type="molecule type" value="Genomic_DNA"/>
</dbReference>
<accession>A0ACC0A3L9</accession>
<comment type="caution">
    <text evidence="1">The sequence shown here is derived from an EMBL/GenBank/DDBJ whole genome shotgun (WGS) entry which is preliminary data.</text>
</comment>
<evidence type="ECO:0000313" key="1">
    <source>
        <dbReference type="EMBL" id="KAI5655020.1"/>
    </source>
</evidence>
<keyword evidence="2" id="KW-1185">Reference proteome</keyword>
<name>A0ACC0A3L9_CATRO</name>
<reference evidence="2" key="1">
    <citation type="journal article" date="2023" name="Nat. Plants">
        <title>Single-cell RNA sequencing provides a high-resolution roadmap for understanding the multicellular compartmentation of specialized metabolism.</title>
        <authorList>
            <person name="Sun S."/>
            <person name="Shen X."/>
            <person name="Li Y."/>
            <person name="Li Y."/>
            <person name="Wang S."/>
            <person name="Li R."/>
            <person name="Zhang H."/>
            <person name="Shen G."/>
            <person name="Guo B."/>
            <person name="Wei J."/>
            <person name="Xu J."/>
            <person name="St-Pierre B."/>
            <person name="Chen S."/>
            <person name="Sun C."/>
        </authorList>
    </citation>
    <scope>NUCLEOTIDE SEQUENCE [LARGE SCALE GENOMIC DNA]</scope>
</reference>
<evidence type="ECO:0000313" key="2">
    <source>
        <dbReference type="Proteomes" id="UP001060085"/>
    </source>
</evidence>
<proteinExistence type="predicted"/>
<organism evidence="1 2">
    <name type="scientific">Catharanthus roseus</name>
    <name type="common">Madagascar periwinkle</name>
    <name type="synonym">Vinca rosea</name>
    <dbReference type="NCBI Taxonomy" id="4058"/>
    <lineage>
        <taxon>Eukaryota</taxon>
        <taxon>Viridiplantae</taxon>
        <taxon>Streptophyta</taxon>
        <taxon>Embryophyta</taxon>
        <taxon>Tracheophyta</taxon>
        <taxon>Spermatophyta</taxon>
        <taxon>Magnoliopsida</taxon>
        <taxon>eudicotyledons</taxon>
        <taxon>Gunneridae</taxon>
        <taxon>Pentapetalae</taxon>
        <taxon>asterids</taxon>
        <taxon>lamiids</taxon>
        <taxon>Gentianales</taxon>
        <taxon>Apocynaceae</taxon>
        <taxon>Rauvolfioideae</taxon>
        <taxon>Vinceae</taxon>
        <taxon>Catharanthinae</taxon>
        <taxon>Catharanthus</taxon>
    </lineage>
</organism>
<gene>
    <name evidence="1" type="ORF">M9H77_32207</name>
</gene>
<dbReference type="Proteomes" id="UP001060085">
    <property type="component" value="Linkage Group LG07"/>
</dbReference>
<sequence length="150" mass="17155">MRTKLCLPTRVALLVLEELAHLEFEYWRLKYLPCLVHTTTLAGKSKAGMKTRAFMVSGPMAEREKWLIELSFVSNNEEIETELVLVLPSSPTVRAPGATTKANRLVVSLSKRFHEVKEDLRFQSNKESSFSLFTDILYSIFGGIIRENKY</sequence>